<dbReference type="GO" id="GO:0003723">
    <property type="term" value="F:RNA binding"/>
    <property type="evidence" value="ECO:0007669"/>
    <property type="project" value="UniProtKB-KW"/>
</dbReference>
<evidence type="ECO:0000256" key="5">
    <source>
        <dbReference type="ARBA" id="ARBA00022801"/>
    </source>
</evidence>
<dbReference type="PIRSF" id="PIRSF005198">
    <property type="entry name" value="Antiviral_helicase_SKI2"/>
    <property type="match status" value="1"/>
</dbReference>
<organism evidence="12 13">
    <name type="scientific">Coccomyxa viridis</name>
    <dbReference type="NCBI Taxonomy" id="1274662"/>
    <lineage>
        <taxon>Eukaryota</taxon>
        <taxon>Viridiplantae</taxon>
        <taxon>Chlorophyta</taxon>
        <taxon>core chlorophytes</taxon>
        <taxon>Trebouxiophyceae</taxon>
        <taxon>Trebouxiophyceae incertae sedis</taxon>
        <taxon>Coccomyxaceae</taxon>
        <taxon>Coccomyxa</taxon>
    </lineage>
</organism>
<feature type="compositionally biased region" description="Gly residues" evidence="9">
    <location>
        <begin position="585"/>
        <end position="600"/>
    </location>
</feature>
<keyword evidence="4" id="KW-0547">Nucleotide-binding</keyword>
<dbReference type="InterPro" id="IPR050699">
    <property type="entry name" value="RNA-DNA_Helicase"/>
</dbReference>
<dbReference type="InterPro" id="IPR025696">
    <property type="entry name" value="Beta-barrel_MTR4"/>
</dbReference>
<dbReference type="Pfam" id="PF00270">
    <property type="entry name" value="DEAD"/>
    <property type="match status" value="1"/>
</dbReference>
<proteinExistence type="inferred from homology"/>
<dbReference type="InterPro" id="IPR014001">
    <property type="entry name" value="Helicase_ATP-bd"/>
</dbReference>
<dbReference type="FunFam" id="3.40.50.300:FF:000987">
    <property type="entry name" value="DEAD/DEAH box RNA helicase"/>
    <property type="match status" value="1"/>
</dbReference>
<dbReference type="InterPro" id="IPR011545">
    <property type="entry name" value="DEAD/DEAH_box_helicase_dom"/>
</dbReference>
<feature type="compositionally biased region" description="Polar residues" evidence="9">
    <location>
        <begin position="270"/>
        <end position="283"/>
    </location>
</feature>
<dbReference type="PROSITE" id="PS51192">
    <property type="entry name" value="HELICASE_ATP_BIND_1"/>
    <property type="match status" value="1"/>
</dbReference>
<dbReference type="PANTHER" id="PTHR12131">
    <property type="entry name" value="ATP-DEPENDENT RNA AND DNA HELICASE"/>
    <property type="match status" value="1"/>
</dbReference>
<evidence type="ECO:0000256" key="1">
    <source>
        <dbReference type="ARBA" id="ARBA00004496"/>
    </source>
</evidence>
<feature type="region of interest" description="Disordered" evidence="9">
    <location>
        <begin position="224"/>
        <end position="250"/>
    </location>
</feature>
<dbReference type="SUPFAM" id="SSF52540">
    <property type="entry name" value="P-loop containing nucleoside triphosphate hydrolases"/>
    <property type="match status" value="1"/>
</dbReference>
<keyword evidence="5" id="KW-0378">Hydrolase</keyword>
<dbReference type="InterPro" id="IPR001650">
    <property type="entry name" value="Helicase_C-like"/>
</dbReference>
<evidence type="ECO:0000256" key="6">
    <source>
        <dbReference type="ARBA" id="ARBA00022806"/>
    </source>
</evidence>
<evidence type="ECO:0000256" key="7">
    <source>
        <dbReference type="ARBA" id="ARBA00022840"/>
    </source>
</evidence>
<keyword evidence="13" id="KW-1185">Reference proteome</keyword>
<feature type="domain" description="Helicase ATP-binding" evidence="10">
    <location>
        <begin position="355"/>
        <end position="510"/>
    </location>
</feature>
<dbReference type="GO" id="GO:0005524">
    <property type="term" value="F:ATP binding"/>
    <property type="evidence" value="ECO:0007669"/>
    <property type="project" value="UniProtKB-KW"/>
</dbReference>
<dbReference type="FunFam" id="1.10.3380.30:FF:000001">
    <property type="entry name" value="Ski2 ATP-dependent RNA helicase"/>
    <property type="match status" value="1"/>
</dbReference>
<evidence type="ECO:0000256" key="2">
    <source>
        <dbReference type="ARBA" id="ARBA00010140"/>
    </source>
</evidence>
<comment type="similarity">
    <text evidence="2">Belongs to the helicase family. SKI2 subfamily.</text>
</comment>
<dbReference type="Pfam" id="PF13234">
    <property type="entry name" value="MTR4_beta-barrel"/>
    <property type="match status" value="1"/>
</dbReference>
<evidence type="ECO:0000256" key="3">
    <source>
        <dbReference type="ARBA" id="ARBA00022490"/>
    </source>
</evidence>
<dbReference type="Gene3D" id="1.10.3380.30">
    <property type="match status" value="2"/>
</dbReference>
<dbReference type="Gene3D" id="3.40.50.300">
    <property type="entry name" value="P-loop containing nucleotide triphosphate hydrolases"/>
    <property type="match status" value="2"/>
</dbReference>
<dbReference type="InterPro" id="IPR048392">
    <property type="entry name" value="MTR4-like_stalk"/>
</dbReference>
<dbReference type="InterPro" id="IPR027417">
    <property type="entry name" value="P-loop_NTPase"/>
</dbReference>
<dbReference type="GO" id="GO:0003724">
    <property type="term" value="F:RNA helicase activity"/>
    <property type="evidence" value="ECO:0007669"/>
    <property type="project" value="InterPro"/>
</dbReference>
<evidence type="ECO:0000259" key="10">
    <source>
        <dbReference type="PROSITE" id="PS51192"/>
    </source>
</evidence>
<dbReference type="Pfam" id="PF08148">
    <property type="entry name" value="DSHCT"/>
    <property type="match status" value="1"/>
</dbReference>
<dbReference type="GO" id="GO:0016787">
    <property type="term" value="F:hydrolase activity"/>
    <property type="evidence" value="ECO:0007669"/>
    <property type="project" value="UniProtKB-KW"/>
</dbReference>
<evidence type="ECO:0000256" key="8">
    <source>
        <dbReference type="ARBA" id="ARBA00022884"/>
    </source>
</evidence>
<gene>
    <name evidence="12" type="ORF">CVIRNUC_008987</name>
</gene>
<dbReference type="CDD" id="cd18795">
    <property type="entry name" value="SF2_C_Ski2"/>
    <property type="match status" value="1"/>
</dbReference>
<dbReference type="SMART" id="SM01142">
    <property type="entry name" value="DSHCT"/>
    <property type="match status" value="1"/>
</dbReference>
<comment type="caution">
    <text evidence="12">The sequence shown here is derived from an EMBL/GenBank/DDBJ whole genome shotgun (WGS) entry which is preliminary data.</text>
</comment>
<dbReference type="InterPro" id="IPR040801">
    <property type="entry name" value="Ski2_N"/>
</dbReference>
<dbReference type="GO" id="GO:0070478">
    <property type="term" value="P:nuclear-transcribed mRNA catabolic process, 3'-5' exonucleolytic nonsense-mediated decay"/>
    <property type="evidence" value="ECO:0007669"/>
    <property type="project" value="TreeGrafter"/>
</dbReference>
<name>A0AAV1IEI5_9CHLO</name>
<feature type="region of interest" description="Disordered" evidence="9">
    <location>
        <begin position="264"/>
        <end position="305"/>
    </location>
</feature>
<dbReference type="Pfam" id="PF00271">
    <property type="entry name" value="Helicase_C"/>
    <property type="match status" value="1"/>
</dbReference>
<dbReference type="FunFam" id="3.40.50.300:FF:000354">
    <property type="entry name" value="ATP-dependent RNA helicase SKI2"/>
    <property type="match status" value="1"/>
</dbReference>
<keyword evidence="7" id="KW-0067">ATP-binding</keyword>
<dbReference type="GO" id="GO:0055087">
    <property type="term" value="C:Ski complex"/>
    <property type="evidence" value="ECO:0007669"/>
    <property type="project" value="TreeGrafter"/>
</dbReference>
<reference evidence="12 13" key="1">
    <citation type="submission" date="2023-10" db="EMBL/GenBank/DDBJ databases">
        <authorList>
            <person name="Maclean D."/>
            <person name="Macfadyen A."/>
        </authorList>
    </citation>
    <scope>NUCLEOTIDE SEQUENCE [LARGE SCALE GENOMIC DNA]</scope>
</reference>
<dbReference type="EMBL" id="CAUYUE010000013">
    <property type="protein sequence ID" value="CAK0785776.1"/>
    <property type="molecule type" value="Genomic_DNA"/>
</dbReference>
<dbReference type="InterPro" id="IPR012961">
    <property type="entry name" value="Ski2/MTR4_C"/>
</dbReference>
<dbReference type="SMART" id="SM00487">
    <property type="entry name" value="DEXDc"/>
    <property type="match status" value="1"/>
</dbReference>
<dbReference type="SMART" id="SM00490">
    <property type="entry name" value="HELICc"/>
    <property type="match status" value="1"/>
</dbReference>
<feature type="domain" description="Helicase C-terminal" evidence="11">
    <location>
        <begin position="632"/>
        <end position="827"/>
    </location>
</feature>
<evidence type="ECO:0000256" key="4">
    <source>
        <dbReference type="ARBA" id="ARBA00022741"/>
    </source>
</evidence>
<keyword evidence="6" id="KW-0347">Helicase</keyword>
<dbReference type="PROSITE" id="PS51194">
    <property type="entry name" value="HELICASE_CTER"/>
    <property type="match status" value="1"/>
</dbReference>
<evidence type="ECO:0000313" key="13">
    <source>
        <dbReference type="Proteomes" id="UP001314263"/>
    </source>
</evidence>
<evidence type="ECO:0000256" key="9">
    <source>
        <dbReference type="SAM" id="MobiDB-lite"/>
    </source>
</evidence>
<dbReference type="PANTHER" id="PTHR12131:SF24">
    <property type="entry name" value="DEXH-BOX ATP-DEPENDENT RNA HELICASE DEXH11"/>
    <property type="match status" value="1"/>
</dbReference>
<evidence type="ECO:0000313" key="12">
    <source>
        <dbReference type="EMBL" id="CAK0785776.1"/>
    </source>
</evidence>
<dbReference type="Pfam" id="PF21408">
    <property type="entry name" value="MTR4-like_stalk"/>
    <property type="match status" value="1"/>
</dbReference>
<dbReference type="InterPro" id="IPR016438">
    <property type="entry name" value="SKI2-like"/>
</dbReference>
<comment type="subcellular location">
    <subcellularLocation>
        <location evidence="1">Cytoplasm</location>
    </subcellularLocation>
</comment>
<dbReference type="Pfam" id="PF17911">
    <property type="entry name" value="Ski2_N"/>
    <property type="match status" value="1"/>
</dbReference>
<sequence length="1359" mass="147309">MENSGTECSDVAWKVFHQKYLAFGLNDAAADTRQSGYSFTTTFHRPTIWTEPFPPSVVLQPTLPDEDGHVGSRQVEIESTEGASMLRRPHAAHGTREFVRGSLAAVPFAPGGEALQVSTTAAHKAAEEARSGKWLRELEGGGPLRALAPGMERGAFGAWALHHGEDAGGGDSTGQAENGREAKQLNGVYQAARSSPMVQNPPAAVQHGQAVDLSNLFAGIWMDSADDEDTPKHGEPQDASASALENGHAQKPSLLSRIENLPEESALSAEEQQPSSLSLQGDRTASRAGKAYVPGSLPTTSGRNAASALVPKSSARTQWAVRGAVTNVHAEFERLRPGLAHHFPFELDGFQKEAVIHLEQGDSVFVAAHTSAGKTAVAEYAMALAAKHCTRSIYTSPIKTISNQKFRDFGDQFEVGLLTGDVSIKPESACLIMTTEILRSMLYKGADIIRDIEWVIFDEVHYVNDAERGVVWEEVIIMLPAHVNLILLSATVPNVMEFADWVGRTKRKVIHVTGTTKRPVPLEHNLYYSGQLYTICKGETFLAEGVAAAKNAWKKKNVQAVMKKDEKKARPTGRGDGGPQQQRGGRQGGAVHGRRGGGAGRAMQQLQGRGGGANSNSGVMTEKAAWMALIDDLKQRLLLPTVVFCFSKKRVDALADNLSRLDLSTASEKSEVHIFCERALSRLQGTDRQLPQIRRLREMLGRGLGVHHAGLLPIMKEVVEMLFCKGLIKVLFSTETFAMGVNAPARCVVFQSLRKHDGREFRNLLPGEYTQMAGRAGRRGLDPVGTVIIACWDDVYEEGEMRRLLTGRATRLESQFRLTYSMILNLLRVEDLKVEDMLKRSFAEFHAQRAAPEALEALQQGQRRLAQLRAQPWPGSPLGTGRQEVEEYHRLNMRIEELSCELQESVMGSRAAAQALAPGRVVLMADSSSGLAELGVICGAVPAAKTGIQLGNSSAAGAAGKHYYVVSMHAPSPADAQEEAANRLQAAAAASDRALPGSFQAPAGFVLKGTAGRGGPIGPGKLPRRGDLGDIQYILQEVEMGRVEAICKAKLKVDADTVLDPESPQALIALVRKLQSLQEETEAQGMAQVAMMDPIADLKLNILDVVDAVRERQALLQARADTPCHRDPALPEMYALVRSEALLEGRLNRLTHQVSDASLAQMPDFNQRVAVLRQLDYISSEDVVELKGRVACEINSGDELVATEMIFAGVLSELEPEEAVALLSALVFQEKVEEEPTPPTAALADALDHAALLAQQAGQVQRACGLDILPDDFVRATLKFGLTEVVYHWAKGMPFKDICELTDVLEGSIVRAIVRLDETCREFRDAGKVMGNTALVQQMEAASAAIKRDVIFAASLYVA</sequence>
<accession>A0AAV1IEI5</accession>
<protein>
    <recommendedName>
        <fullName evidence="14">Antiviral helicase SKI2</fullName>
    </recommendedName>
</protein>
<keyword evidence="8" id="KW-0694">RNA-binding</keyword>
<feature type="region of interest" description="Disordered" evidence="9">
    <location>
        <begin position="559"/>
        <end position="616"/>
    </location>
</feature>
<evidence type="ECO:0000259" key="11">
    <source>
        <dbReference type="PROSITE" id="PS51194"/>
    </source>
</evidence>
<keyword evidence="3" id="KW-0963">Cytoplasm</keyword>
<dbReference type="Proteomes" id="UP001314263">
    <property type="component" value="Unassembled WGS sequence"/>
</dbReference>
<evidence type="ECO:0008006" key="14">
    <source>
        <dbReference type="Google" id="ProtNLM"/>
    </source>
</evidence>